<dbReference type="PROSITE" id="PS50943">
    <property type="entry name" value="HTH_CROC1"/>
    <property type="match status" value="1"/>
</dbReference>
<protein>
    <submittedName>
        <fullName evidence="2">Transcriptional regulator</fullName>
    </submittedName>
</protein>
<evidence type="ECO:0000313" key="2">
    <source>
        <dbReference type="EMBL" id="PZG48136.1"/>
    </source>
</evidence>
<name>A0A2W2GEX2_9ACTN</name>
<comment type="caution">
    <text evidence="2">The sequence shown here is derived from an EMBL/GenBank/DDBJ whole genome shotgun (WGS) entry which is preliminary data.</text>
</comment>
<dbReference type="Gene3D" id="1.25.40.10">
    <property type="entry name" value="Tetratricopeptide repeat domain"/>
    <property type="match status" value="1"/>
</dbReference>
<evidence type="ECO:0000313" key="3">
    <source>
        <dbReference type="Proteomes" id="UP000248544"/>
    </source>
</evidence>
<dbReference type="SUPFAM" id="SSF48452">
    <property type="entry name" value="TPR-like"/>
    <property type="match status" value="1"/>
</dbReference>
<organism evidence="2 3">
    <name type="scientific">Spongiactinospora gelatinilytica</name>
    <dbReference type="NCBI Taxonomy" id="2666298"/>
    <lineage>
        <taxon>Bacteria</taxon>
        <taxon>Bacillati</taxon>
        <taxon>Actinomycetota</taxon>
        <taxon>Actinomycetes</taxon>
        <taxon>Streptosporangiales</taxon>
        <taxon>Streptosporangiaceae</taxon>
        <taxon>Spongiactinospora</taxon>
    </lineage>
</organism>
<sequence length="411" mass="44059">MSQAQLAHPELSDSYVSLIESGKRTPTTAVLELLAGKLDCSLGYLINGVTTEQLHEFELELGYARIALENGAVAEARMRFTNLVADKNLTGPTRLRFEAEFGLARAMEAGGDLDAAVATLNGLRAAAGDAMTPEQHITVTIALSRCYRERGDLSAAVQVCEQILLGSVRPAWSDELVELGSTLLGAYMLRGDLLRAQHWSAELLAAADLLGTPRATVAACWNGSALAEAIGRTKDALALAQRALAVHSENGDPRNLARVRLSCTYQRFLLLPHEARSCREALHRSRRELAESSAGVADRARCELDLAHVELALGDFGQAIAHARKAHDLVSSTTNGLGADAQLLLAGAYAMADEPVEARTALDAARRWLEQVTPARRAAQGWRTVAEVLRKLQDGPGSVAAYQRALVSVGL</sequence>
<gene>
    <name evidence="2" type="ORF">C1I98_12730</name>
</gene>
<dbReference type="Gene3D" id="1.10.260.40">
    <property type="entry name" value="lambda repressor-like DNA-binding domains"/>
    <property type="match status" value="1"/>
</dbReference>
<dbReference type="Proteomes" id="UP000248544">
    <property type="component" value="Unassembled WGS sequence"/>
</dbReference>
<evidence type="ECO:0000259" key="1">
    <source>
        <dbReference type="PROSITE" id="PS50943"/>
    </source>
</evidence>
<dbReference type="InterPro" id="IPR010982">
    <property type="entry name" value="Lambda_DNA-bd_dom_sf"/>
</dbReference>
<dbReference type="SUPFAM" id="SSF47413">
    <property type="entry name" value="lambda repressor-like DNA-binding domains"/>
    <property type="match status" value="1"/>
</dbReference>
<reference evidence="2 3" key="1">
    <citation type="submission" date="2018-01" db="EMBL/GenBank/DDBJ databases">
        <title>Draft genome sequence of Sphaerisporangium sp. 7K107.</title>
        <authorList>
            <person name="Sahin N."/>
            <person name="Saygin H."/>
            <person name="Ay H."/>
        </authorList>
    </citation>
    <scope>NUCLEOTIDE SEQUENCE [LARGE SCALE GENOMIC DNA]</scope>
    <source>
        <strain evidence="2 3">7K107</strain>
    </source>
</reference>
<proteinExistence type="predicted"/>
<dbReference type="InterPro" id="IPR001387">
    <property type="entry name" value="Cro/C1-type_HTH"/>
</dbReference>
<keyword evidence="3" id="KW-1185">Reference proteome</keyword>
<dbReference type="GO" id="GO:0003677">
    <property type="term" value="F:DNA binding"/>
    <property type="evidence" value="ECO:0007669"/>
    <property type="project" value="InterPro"/>
</dbReference>
<dbReference type="InterPro" id="IPR011990">
    <property type="entry name" value="TPR-like_helical_dom_sf"/>
</dbReference>
<dbReference type="Pfam" id="PF01381">
    <property type="entry name" value="HTH_3"/>
    <property type="match status" value="1"/>
</dbReference>
<dbReference type="EMBL" id="POUA01000079">
    <property type="protein sequence ID" value="PZG48136.1"/>
    <property type="molecule type" value="Genomic_DNA"/>
</dbReference>
<feature type="domain" description="HTH cro/C1-type" evidence="1">
    <location>
        <begin position="1"/>
        <end position="45"/>
    </location>
</feature>
<dbReference type="AlphaFoldDB" id="A0A2W2GEX2"/>
<accession>A0A2W2GEX2</accession>
<dbReference type="CDD" id="cd00093">
    <property type="entry name" value="HTH_XRE"/>
    <property type="match status" value="1"/>
</dbReference>